<dbReference type="PROSITE" id="PS50109">
    <property type="entry name" value="HIS_KIN"/>
    <property type="match status" value="1"/>
</dbReference>
<keyword evidence="16" id="KW-0472">Membrane</keyword>
<keyword evidence="15" id="KW-0175">Coiled coil</keyword>
<comment type="subunit">
    <text evidence="10">At low DSF concentrations, interacts with RpfF.</text>
</comment>
<keyword evidence="5" id="KW-0547">Nucleotide-binding</keyword>
<evidence type="ECO:0000256" key="9">
    <source>
        <dbReference type="ARBA" id="ARBA00058004"/>
    </source>
</evidence>
<evidence type="ECO:0000313" key="22">
    <source>
        <dbReference type="Proteomes" id="UP000070186"/>
    </source>
</evidence>
<evidence type="ECO:0000256" key="1">
    <source>
        <dbReference type="ARBA" id="ARBA00000085"/>
    </source>
</evidence>
<name>A0A133XMG3_9RHOO</name>
<keyword evidence="4" id="KW-0808">Transferase</keyword>
<keyword evidence="22" id="KW-1185">Reference proteome</keyword>
<proteinExistence type="predicted"/>
<dbReference type="InterPro" id="IPR036641">
    <property type="entry name" value="HPT_dom_sf"/>
</dbReference>
<dbReference type="Pfam" id="PF01627">
    <property type="entry name" value="Hpt"/>
    <property type="match status" value="1"/>
</dbReference>
<evidence type="ECO:0000256" key="3">
    <source>
        <dbReference type="ARBA" id="ARBA00022553"/>
    </source>
</evidence>
<protein>
    <recommendedName>
        <fullName evidence="11">Sensory/regulatory protein RpfC</fullName>
        <ecNumber evidence="2">2.7.13.3</ecNumber>
    </recommendedName>
    <alternativeName>
        <fullName evidence="12">Virulence sensor protein BvgS</fullName>
    </alternativeName>
</protein>
<dbReference type="InterPro" id="IPR000014">
    <property type="entry name" value="PAS"/>
</dbReference>
<dbReference type="PROSITE" id="PS50894">
    <property type="entry name" value="HPT"/>
    <property type="match status" value="1"/>
</dbReference>
<dbReference type="InterPro" id="IPR035965">
    <property type="entry name" value="PAS-like_dom_sf"/>
</dbReference>
<evidence type="ECO:0000256" key="13">
    <source>
        <dbReference type="PROSITE-ProRule" id="PRU00110"/>
    </source>
</evidence>
<evidence type="ECO:0000256" key="10">
    <source>
        <dbReference type="ARBA" id="ARBA00064003"/>
    </source>
</evidence>
<dbReference type="Pfam" id="PF00512">
    <property type="entry name" value="HisKA"/>
    <property type="match status" value="1"/>
</dbReference>
<evidence type="ECO:0000259" key="18">
    <source>
        <dbReference type="PROSITE" id="PS50110"/>
    </source>
</evidence>
<keyword evidence="16" id="KW-0812">Transmembrane</keyword>
<evidence type="ECO:0000256" key="4">
    <source>
        <dbReference type="ARBA" id="ARBA00022679"/>
    </source>
</evidence>
<dbReference type="GO" id="GO:0005886">
    <property type="term" value="C:plasma membrane"/>
    <property type="evidence" value="ECO:0007669"/>
    <property type="project" value="UniProtKB-SubCell"/>
</dbReference>
<dbReference type="STRING" id="281362.AT959_03480"/>
<dbReference type="Gene3D" id="3.30.565.10">
    <property type="entry name" value="Histidine kinase-like ATPase, C-terminal domain"/>
    <property type="match status" value="1"/>
</dbReference>
<dbReference type="FunFam" id="1.10.287.130:FF:000002">
    <property type="entry name" value="Two-component osmosensing histidine kinase"/>
    <property type="match status" value="1"/>
</dbReference>
<sequence>MADQAAEHRTPRWYFPALGLVLLLLAAGGTAFYLTERQHQITLAGDQLRAVSELKSQQIIEWRRERIADGQILVDNTLLAEQVEQWFAEGSPRLEKRLRSQLASLKQNYQYFDVLLLDNDGNVRISSSDRRGRLQDGLFLALEMAASQRRAALNDFHPDPENGLIHADVVAPLSIVDGQQTRRIGAIILQLDPRTFIYPVLQSWPLPSQTAETLLVRRDEDQVIFLNQLRNRANAPLQLRVPNTQRDVPSIQAVFGGKTGIVEGHDYAGVPVIASVQAIADSPWYIIAKVARAEALSGWASASRLILALIGGLLLAAAGVFGFIHQRLGAQRYRQLLAVETATRAEQERFRIAFNASPLAASIVRADDGRFVDVNDNYLDFFGWQRAEMLGKTALEIGIWPNPEARHQWVEKLMQHGTLLNQPGLWRDRYGKLRNVEMSAALIDIDGAPHILGFTSDVTERRQAETELVEYRRRLEAMVEARTHELAAAKEQAERASRAKSAFLANMSHEIRTPLNAVIGLTHLLRRDAGDAAQKERLGRVSDSAQHLLAVINDILDISKIEAEKLQLEECDFQPAKLIADTLTMIDYRARDKGLGLNAVIDPALPATVHGDPKRLQQILLNFLSNAIKFTEHGQIHLRVGLAEQQGEQVLLRCEVEDSGIGIEPAIQARLFRPFEQADDSTTRRFGGTGLGLAISRQLARMMGGDTGMQSTPGQGSTFWMTARLRLVAPQPTLTASPAVDLDFEAKISRLHSGQRVLLAEDDPVNQEVASELLRHAGLTVELAGNGEQAVEMARNTAYDLILMDMQMPVMDGLEASRRILALPGRSTVPILAMTANAFDEDRAACLAAGMVGHIAKPVSPDVLYQTLINWLPASARLAQPVALPSAPQPAAAALAILERLRQQPGFDTASGLASLNGKTSRYLELLQKYLDHHGKAPADIRRCLDDGELGTARRLAHTQKGTAGMLGLSGVQHAAAALDRALREEQAAEQISALAGELEKVHQQTCATLQHELAALVVTVAPVDPEKARQQLLQLRRLLAEDDLQSQEMSRQLAEVLKQTLGDAYPAFGRALNNYDFPLALQQLDPALASLKPA</sequence>
<evidence type="ECO:0000259" key="20">
    <source>
        <dbReference type="PROSITE" id="PS50894"/>
    </source>
</evidence>
<feature type="modified residue" description="Phosphohistidine" evidence="13">
    <location>
        <position position="958"/>
    </location>
</feature>
<evidence type="ECO:0000256" key="12">
    <source>
        <dbReference type="ARBA" id="ARBA00070152"/>
    </source>
</evidence>
<dbReference type="CDD" id="cd16922">
    <property type="entry name" value="HATPase_EvgS-ArcB-TorS-like"/>
    <property type="match status" value="1"/>
</dbReference>
<evidence type="ECO:0000256" key="6">
    <source>
        <dbReference type="ARBA" id="ARBA00022777"/>
    </source>
</evidence>
<dbReference type="NCBIfam" id="TIGR00229">
    <property type="entry name" value="sensory_box"/>
    <property type="match status" value="1"/>
</dbReference>
<dbReference type="PRINTS" id="PR00344">
    <property type="entry name" value="BCTRLSENSOR"/>
</dbReference>
<dbReference type="InterPro" id="IPR011006">
    <property type="entry name" value="CheY-like_superfamily"/>
</dbReference>
<feature type="domain" description="Histidine kinase" evidence="17">
    <location>
        <begin position="506"/>
        <end position="727"/>
    </location>
</feature>
<dbReference type="SUPFAM" id="SSF47384">
    <property type="entry name" value="Homodimeric domain of signal transducing histidine kinase"/>
    <property type="match status" value="1"/>
</dbReference>
<evidence type="ECO:0000256" key="8">
    <source>
        <dbReference type="ARBA" id="ARBA00023012"/>
    </source>
</evidence>
<dbReference type="GO" id="GO:0000155">
    <property type="term" value="F:phosphorelay sensor kinase activity"/>
    <property type="evidence" value="ECO:0007669"/>
    <property type="project" value="InterPro"/>
</dbReference>
<evidence type="ECO:0000259" key="19">
    <source>
        <dbReference type="PROSITE" id="PS50112"/>
    </source>
</evidence>
<evidence type="ECO:0000256" key="7">
    <source>
        <dbReference type="ARBA" id="ARBA00022840"/>
    </source>
</evidence>
<dbReference type="InterPro" id="IPR003661">
    <property type="entry name" value="HisK_dim/P_dom"/>
</dbReference>
<dbReference type="InterPro" id="IPR036890">
    <property type="entry name" value="HATPase_C_sf"/>
</dbReference>
<keyword evidence="7" id="KW-0067">ATP-binding</keyword>
<keyword evidence="8" id="KW-0902">Two-component regulatory system</keyword>
<evidence type="ECO:0000256" key="11">
    <source>
        <dbReference type="ARBA" id="ARBA00068150"/>
    </source>
</evidence>
<dbReference type="SMART" id="SM00448">
    <property type="entry name" value="REC"/>
    <property type="match status" value="1"/>
</dbReference>
<dbReference type="PROSITE" id="PS50112">
    <property type="entry name" value="PAS"/>
    <property type="match status" value="1"/>
</dbReference>
<dbReference type="SMART" id="SM00091">
    <property type="entry name" value="PAS"/>
    <property type="match status" value="1"/>
</dbReference>
<keyword evidence="16" id="KW-1133">Transmembrane helix</keyword>
<keyword evidence="6" id="KW-0418">Kinase</keyword>
<feature type="coiled-coil region" evidence="15">
    <location>
        <begin position="461"/>
        <end position="506"/>
    </location>
</feature>
<dbReference type="Gene3D" id="1.20.120.160">
    <property type="entry name" value="HPT domain"/>
    <property type="match status" value="1"/>
</dbReference>
<evidence type="ECO:0000256" key="5">
    <source>
        <dbReference type="ARBA" id="ARBA00022741"/>
    </source>
</evidence>
<comment type="function">
    <text evidence="9">Member of the two-component regulatory system BvgS/BvgA. Phosphorylates BvgA via a four-step phosphorelay in response to environmental signals.</text>
</comment>
<dbReference type="PANTHER" id="PTHR45339:SF5">
    <property type="entry name" value="HISTIDINE KINASE"/>
    <property type="match status" value="1"/>
</dbReference>
<dbReference type="CDD" id="cd00082">
    <property type="entry name" value="HisKA"/>
    <property type="match status" value="1"/>
</dbReference>
<evidence type="ECO:0000313" key="21">
    <source>
        <dbReference type="EMBL" id="KXB32132.1"/>
    </source>
</evidence>
<dbReference type="Gene3D" id="1.10.287.130">
    <property type="match status" value="1"/>
</dbReference>
<feature type="domain" description="HPt" evidence="20">
    <location>
        <begin position="919"/>
        <end position="1017"/>
    </location>
</feature>
<dbReference type="Proteomes" id="UP000070186">
    <property type="component" value="Unassembled WGS sequence"/>
</dbReference>
<dbReference type="Pfam" id="PF02518">
    <property type="entry name" value="HATPase_c"/>
    <property type="match status" value="1"/>
</dbReference>
<dbReference type="EMBL" id="LODL01000007">
    <property type="protein sequence ID" value="KXB32132.1"/>
    <property type="molecule type" value="Genomic_DNA"/>
</dbReference>
<evidence type="ECO:0000256" key="15">
    <source>
        <dbReference type="SAM" id="Coils"/>
    </source>
</evidence>
<feature type="transmembrane region" description="Helical" evidence="16">
    <location>
        <begin position="13"/>
        <end position="34"/>
    </location>
</feature>
<evidence type="ECO:0000256" key="16">
    <source>
        <dbReference type="SAM" id="Phobius"/>
    </source>
</evidence>
<feature type="domain" description="Response regulatory" evidence="18">
    <location>
        <begin position="756"/>
        <end position="872"/>
    </location>
</feature>
<organism evidence="21 22">
    <name type="scientific">Dechloromonas denitrificans</name>
    <dbReference type="NCBI Taxonomy" id="281362"/>
    <lineage>
        <taxon>Bacteria</taxon>
        <taxon>Pseudomonadati</taxon>
        <taxon>Pseudomonadota</taxon>
        <taxon>Betaproteobacteria</taxon>
        <taxon>Rhodocyclales</taxon>
        <taxon>Azonexaceae</taxon>
        <taxon>Dechloromonas</taxon>
    </lineage>
</organism>
<comment type="caution">
    <text evidence="21">The sequence shown here is derived from an EMBL/GenBank/DDBJ whole genome shotgun (WGS) entry which is preliminary data.</text>
</comment>
<dbReference type="InterPro" id="IPR013656">
    <property type="entry name" value="PAS_4"/>
</dbReference>
<feature type="modified residue" description="4-aspartylphosphate" evidence="14">
    <location>
        <position position="805"/>
    </location>
</feature>
<evidence type="ECO:0000256" key="2">
    <source>
        <dbReference type="ARBA" id="ARBA00012438"/>
    </source>
</evidence>
<dbReference type="Pfam" id="PF08448">
    <property type="entry name" value="PAS_4"/>
    <property type="match status" value="1"/>
</dbReference>
<dbReference type="InterPro" id="IPR005467">
    <property type="entry name" value="His_kinase_dom"/>
</dbReference>
<dbReference type="SUPFAM" id="SSF55785">
    <property type="entry name" value="PYP-like sensor domain (PAS domain)"/>
    <property type="match status" value="1"/>
</dbReference>
<dbReference type="InterPro" id="IPR008207">
    <property type="entry name" value="Sig_transdc_His_kin_Hpt_dom"/>
</dbReference>
<dbReference type="RefSeq" id="WP_066880634.1">
    <property type="nucleotide sequence ID" value="NZ_LODL01000007.1"/>
</dbReference>
<dbReference type="EC" id="2.7.13.3" evidence="2"/>
<dbReference type="PROSITE" id="PS50110">
    <property type="entry name" value="RESPONSE_REGULATORY"/>
    <property type="match status" value="1"/>
</dbReference>
<dbReference type="SUPFAM" id="SSF55874">
    <property type="entry name" value="ATPase domain of HSP90 chaperone/DNA topoisomerase II/histidine kinase"/>
    <property type="match status" value="1"/>
</dbReference>
<dbReference type="SUPFAM" id="SSF47226">
    <property type="entry name" value="Histidine-containing phosphotransfer domain, HPT domain"/>
    <property type="match status" value="1"/>
</dbReference>
<dbReference type="InterPro" id="IPR003594">
    <property type="entry name" value="HATPase_dom"/>
</dbReference>
<dbReference type="SMART" id="SM00387">
    <property type="entry name" value="HATPase_c"/>
    <property type="match status" value="1"/>
</dbReference>
<dbReference type="SUPFAM" id="SSF52172">
    <property type="entry name" value="CheY-like"/>
    <property type="match status" value="1"/>
</dbReference>
<reference evidence="21 22" key="1">
    <citation type="submission" date="2015-12" db="EMBL/GenBank/DDBJ databases">
        <title>Nitrous oxide reduction kinetics distinguish bacteria harboring typical versus atypical NosZ.</title>
        <authorList>
            <person name="Yoon S."/>
            <person name="Nissen S."/>
            <person name="Park D."/>
            <person name="Sanford R.A."/>
            <person name="Loeffler F.E."/>
        </authorList>
    </citation>
    <scope>NUCLEOTIDE SEQUENCE [LARGE SCALE GENOMIC DNA]</scope>
    <source>
        <strain evidence="21 22">ATCC BAA-841</strain>
    </source>
</reference>
<dbReference type="InterPro" id="IPR001789">
    <property type="entry name" value="Sig_transdc_resp-reg_receiver"/>
</dbReference>
<accession>A0A133XMG3</accession>
<dbReference type="AlphaFoldDB" id="A0A133XMG3"/>
<dbReference type="Pfam" id="PF00072">
    <property type="entry name" value="Response_reg"/>
    <property type="match status" value="1"/>
</dbReference>
<evidence type="ECO:0000256" key="14">
    <source>
        <dbReference type="PROSITE-ProRule" id="PRU00169"/>
    </source>
</evidence>
<feature type="domain" description="PAS" evidence="19">
    <location>
        <begin position="346"/>
        <end position="395"/>
    </location>
</feature>
<dbReference type="Gene3D" id="3.40.50.2300">
    <property type="match status" value="1"/>
</dbReference>
<dbReference type="InterPro" id="IPR036097">
    <property type="entry name" value="HisK_dim/P_sf"/>
</dbReference>
<dbReference type="InterPro" id="IPR004358">
    <property type="entry name" value="Sig_transdc_His_kin-like_C"/>
</dbReference>
<evidence type="ECO:0000259" key="17">
    <source>
        <dbReference type="PROSITE" id="PS50109"/>
    </source>
</evidence>
<dbReference type="Gene3D" id="3.30.450.20">
    <property type="entry name" value="PAS domain"/>
    <property type="match status" value="1"/>
</dbReference>
<dbReference type="CDD" id="cd00130">
    <property type="entry name" value="PAS"/>
    <property type="match status" value="1"/>
</dbReference>
<dbReference type="SMART" id="SM00388">
    <property type="entry name" value="HisKA"/>
    <property type="match status" value="1"/>
</dbReference>
<comment type="catalytic activity">
    <reaction evidence="1">
        <text>ATP + protein L-histidine = ADP + protein N-phospho-L-histidine.</text>
        <dbReference type="EC" id="2.7.13.3"/>
    </reaction>
</comment>
<dbReference type="GO" id="GO:0005524">
    <property type="term" value="F:ATP binding"/>
    <property type="evidence" value="ECO:0007669"/>
    <property type="project" value="UniProtKB-KW"/>
</dbReference>
<dbReference type="PANTHER" id="PTHR45339">
    <property type="entry name" value="HYBRID SIGNAL TRANSDUCTION HISTIDINE KINASE J"/>
    <property type="match status" value="1"/>
</dbReference>
<gene>
    <name evidence="21" type="ORF">AT959_03480</name>
</gene>
<dbReference type="CDD" id="cd17546">
    <property type="entry name" value="REC_hyHK_CKI1_RcsC-like"/>
    <property type="match status" value="1"/>
</dbReference>
<dbReference type="FunFam" id="3.30.565.10:FF:000010">
    <property type="entry name" value="Sensor histidine kinase RcsC"/>
    <property type="match status" value="1"/>
</dbReference>
<keyword evidence="3 14" id="KW-0597">Phosphoprotein</keyword>